<dbReference type="InterPro" id="IPR013108">
    <property type="entry name" value="Amidohydro_3"/>
</dbReference>
<accession>A0A381Q4C0</accession>
<dbReference type="InterPro" id="IPR011059">
    <property type="entry name" value="Metal-dep_hydrolase_composite"/>
</dbReference>
<evidence type="ECO:0000259" key="1">
    <source>
        <dbReference type="Pfam" id="PF07969"/>
    </source>
</evidence>
<dbReference type="Gene3D" id="3.20.20.140">
    <property type="entry name" value="Metal-dependent hydrolases"/>
    <property type="match status" value="1"/>
</dbReference>
<dbReference type="PANTHER" id="PTHR22642:SF2">
    <property type="entry name" value="PROTEIN LONG AFTER FAR-RED 3"/>
    <property type="match status" value="1"/>
</dbReference>
<reference evidence="2" key="1">
    <citation type="submission" date="2018-05" db="EMBL/GenBank/DDBJ databases">
        <authorList>
            <person name="Lanie J.A."/>
            <person name="Ng W.-L."/>
            <person name="Kazmierczak K.M."/>
            <person name="Andrzejewski T.M."/>
            <person name="Davidsen T.M."/>
            <person name="Wayne K.J."/>
            <person name="Tettelin H."/>
            <person name="Glass J.I."/>
            <person name="Rusch D."/>
            <person name="Podicherti R."/>
            <person name="Tsui H.-C.T."/>
            <person name="Winkler M.E."/>
        </authorList>
    </citation>
    <scope>NUCLEOTIDE SEQUENCE</scope>
</reference>
<dbReference type="PANTHER" id="PTHR22642">
    <property type="entry name" value="IMIDAZOLONEPROPIONASE"/>
    <property type="match status" value="1"/>
</dbReference>
<feature type="domain" description="Amidohydrolase 3" evidence="1">
    <location>
        <begin position="49"/>
        <end position="392"/>
    </location>
</feature>
<dbReference type="Gene3D" id="3.10.310.70">
    <property type="match status" value="1"/>
</dbReference>
<gene>
    <name evidence="2" type="ORF">METZ01_LOCUS25297</name>
</gene>
<dbReference type="EMBL" id="UINC01001150">
    <property type="protein sequence ID" value="SUZ72443.1"/>
    <property type="molecule type" value="Genomic_DNA"/>
</dbReference>
<organism evidence="2">
    <name type="scientific">marine metagenome</name>
    <dbReference type="NCBI Taxonomy" id="408172"/>
    <lineage>
        <taxon>unclassified sequences</taxon>
        <taxon>metagenomes</taxon>
        <taxon>ecological metagenomes</taxon>
    </lineage>
</organism>
<proteinExistence type="predicted"/>
<dbReference type="Pfam" id="PF07969">
    <property type="entry name" value="Amidohydro_3"/>
    <property type="match status" value="1"/>
</dbReference>
<evidence type="ECO:0000313" key="2">
    <source>
        <dbReference type="EMBL" id="SUZ72443.1"/>
    </source>
</evidence>
<sequence>MTRLLVRGQIDTLDPAHPVASNVVLRDGVVDAVDSDAVEDVEILELDRGDVLQPGWRDDHVHLLSTFASRCSYDLSDADSIEHLLERLSSASPGGNGWIRAWGYEPSVLAERRHPTSVDLDRVTRNVPTVLHDRSGHVAVVNTAAAEALGIQRQQTGILVERQDILIRTPRLAVDDLKIAAQEVFSEWRCNGIVAVTDATHTNDRNALDLLGEIGEMYDAPRITAMVGADRLNGLRFGEIRRGVEVGHAKVMPDVEGMTDLKVLVRSAHDAGFPAAIHAMDIDTLEEALAALATSGAVTSGIDRLEHCSLALPEQLDRIRELNIAVCTQPSFLTHRLPKYLSELSSAEHRWLWPLASLVERGIEVTLSSDSPVVPANPKQWIEASINRPLGSNEAVSEELAKHMAAVSAITPGLPAGMLVIANDFGYRPVIGRD</sequence>
<protein>
    <recommendedName>
        <fullName evidence="1">Amidohydrolase 3 domain-containing protein</fullName>
    </recommendedName>
</protein>
<dbReference type="AlphaFoldDB" id="A0A381Q4C0"/>
<dbReference type="SUPFAM" id="SSF51556">
    <property type="entry name" value="Metallo-dependent hydrolases"/>
    <property type="match status" value="1"/>
</dbReference>
<dbReference type="GO" id="GO:0016810">
    <property type="term" value="F:hydrolase activity, acting on carbon-nitrogen (but not peptide) bonds"/>
    <property type="evidence" value="ECO:0007669"/>
    <property type="project" value="InterPro"/>
</dbReference>
<name>A0A381Q4C0_9ZZZZ</name>
<dbReference type="Gene3D" id="2.30.40.10">
    <property type="entry name" value="Urease, subunit C, domain 1"/>
    <property type="match status" value="1"/>
</dbReference>
<dbReference type="InterPro" id="IPR032466">
    <property type="entry name" value="Metal_Hydrolase"/>
</dbReference>